<dbReference type="Gene3D" id="2.60.120.260">
    <property type="entry name" value="Galactose-binding domain-like"/>
    <property type="match status" value="1"/>
</dbReference>
<name>A0A0C3RPP6_PHLG1</name>
<evidence type="ECO:0000256" key="2">
    <source>
        <dbReference type="SAM" id="SignalP"/>
    </source>
</evidence>
<gene>
    <name evidence="3" type="ORF">PHLGIDRAFT_123259</name>
</gene>
<evidence type="ECO:0000313" key="4">
    <source>
        <dbReference type="Proteomes" id="UP000053257"/>
    </source>
</evidence>
<keyword evidence="4" id="KW-1185">Reference proteome</keyword>
<accession>A0A0C3RPP6</accession>
<feature type="chain" id="PRO_5002169373" evidence="2">
    <location>
        <begin position="24"/>
        <end position="236"/>
    </location>
</feature>
<evidence type="ECO:0000256" key="1">
    <source>
        <dbReference type="SAM" id="MobiDB-lite"/>
    </source>
</evidence>
<dbReference type="Proteomes" id="UP000053257">
    <property type="component" value="Unassembled WGS sequence"/>
</dbReference>
<dbReference type="AlphaFoldDB" id="A0A0C3RPP6"/>
<feature type="signal peptide" evidence="2">
    <location>
        <begin position="1"/>
        <end position="23"/>
    </location>
</feature>
<protein>
    <submittedName>
        <fullName evidence="3">Uncharacterized protein</fullName>
    </submittedName>
</protein>
<proteinExistence type="predicted"/>
<dbReference type="HOGENOM" id="CLU_1175804_0_0_1"/>
<dbReference type="EMBL" id="KN840770">
    <property type="protein sequence ID" value="KIP01541.1"/>
    <property type="molecule type" value="Genomic_DNA"/>
</dbReference>
<sequence>MTLIWRGISIWILGLYSVTLAFGADVNVTVDASDNRIIWSDSNTTARTATFNFTGTAIYALGYDAARRSTFAASPDGGNMTSPYYALAVYPVQSQILFSADNLPNVPHTLLLENVCEGSDANCTLPLDYLMYTTDQPADYLHPRSSGSAERTLVHRRRRTHSSSSSHDASSNSPESSSNENGNSGAPRIGNSNGHATHNSSNHASATLGHGARTALVSLAVVLSTVHISACDEERF</sequence>
<keyword evidence="2" id="KW-0732">Signal</keyword>
<reference evidence="3 4" key="1">
    <citation type="journal article" date="2014" name="PLoS Genet.">
        <title>Analysis of the Phlebiopsis gigantea genome, transcriptome and secretome provides insight into its pioneer colonization strategies of wood.</title>
        <authorList>
            <person name="Hori C."/>
            <person name="Ishida T."/>
            <person name="Igarashi K."/>
            <person name="Samejima M."/>
            <person name="Suzuki H."/>
            <person name="Master E."/>
            <person name="Ferreira P."/>
            <person name="Ruiz-Duenas F.J."/>
            <person name="Held B."/>
            <person name="Canessa P."/>
            <person name="Larrondo L.F."/>
            <person name="Schmoll M."/>
            <person name="Druzhinina I.S."/>
            <person name="Kubicek C.P."/>
            <person name="Gaskell J.A."/>
            <person name="Kersten P."/>
            <person name="St John F."/>
            <person name="Glasner J."/>
            <person name="Sabat G."/>
            <person name="Splinter BonDurant S."/>
            <person name="Syed K."/>
            <person name="Yadav J."/>
            <person name="Mgbeahuruike A.C."/>
            <person name="Kovalchuk A."/>
            <person name="Asiegbu F.O."/>
            <person name="Lackner G."/>
            <person name="Hoffmeister D."/>
            <person name="Rencoret J."/>
            <person name="Gutierrez A."/>
            <person name="Sun H."/>
            <person name="Lindquist E."/>
            <person name="Barry K."/>
            <person name="Riley R."/>
            <person name="Grigoriev I.V."/>
            <person name="Henrissat B."/>
            <person name="Kues U."/>
            <person name="Berka R.M."/>
            <person name="Martinez A.T."/>
            <person name="Covert S.F."/>
            <person name="Blanchette R.A."/>
            <person name="Cullen D."/>
        </authorList>
    </citation>
    <scope>NUCLEOTIDE SEQUENCE [LARGE SCALE GENOMIC DNA]</scope>
    <source>
        <strain evidence="3 4">11061_1 CR5-6</strain>
    </source>
</reference>
<organism evidence="3 4">
    <name type="scientific">Phlebiopsis gigantea (strain 11061_1 CR5-6)</name>
    <name type="common">White-rot fungus</name>
    <name type="synonym">Peniophora gigantea</name>
    <dbReference type="NCBI Taxonomy" id="745531"/>
    <lineage>
        <taxon>Eukaryota</taxon>
        <taxon>Fungi</taxon>
        <taxon>Dikarya</taxon>
        <taxon>Basidiomycota</taxon>
        <taxon>Agaricomycotina</taxon>
        <taxon>Agaricomycetes</taxon>
        <taxon>Polyporales</taxon>
        <taxon>Phanerochaetaceae</taxon>
        <taxon>Phlebiopsis</taxon>
    </lineage>
</organism>
<feature type="region of interest" description="Disordered" evidence="1">
    <location>
        <begin position="140"/>
        <end position="206"/>
    </location>
</feature>
<feature type="compositionally biased region" description="Polar residues" evidence="1">
    <location>
        <begin position="190"/>
        <end position="205"/>
    </location>
</feature>
<feature type="compositionally biased region" description="Low complexity" evidence="1">
    <location>
        <begin position="162"/>
        <end position="187"/>
    </location>
</feature>
<evidence type="ECO:0000313" key="3">
    <source>
        <dbReference type="EMBL" id="KIP01541.1"/>
    </source>
</evidence>